<dbReference type="OrthoDB" id="8435670at2"/>
<proteinExistence type="predicted"/>
<evidence type="ECO:0008006" key="3">
    <source>
        <dbReference type="Google" id="ProtNLM"/>
    </source>
</evidence>
<sequence>MTAATRALPFPRRSLRGWMQAADVRWAYVALLVALLPLFGQSFHYVKLLKPAWALSKAFPLLSLPLCLILFAGRRPEGSRQMVVTILWLVLVPTFISLFTFQQTFFIALASQLKLLPLLYIFSLLGLLRWLRPTLREIAAAFLICAVVTFVVLLAIWRLAPQSAYAEHYVAGDSPLLSADARGNRIRMPMYFGLIGILYAWRRFTARWQPRWFAAWGAGFAMVFGLVRMRTFVLGLTLMAAINGFLAAGPRLRLLMLALIPFALAALFSVPFMASIFSTDKAFAFDVRYISTMKAIGFLGTDPFRWIFGVGTISPIDPAGLMTYFNHFFFLGDITWMGIIFEYGIIGALLIAAVPLRGVLLMDSARRLHDTPFLAALRDYLVYSLLISEMLPMTLAPGEITSIMAIALYARELPAVGGRRR</sequence>
<dbReference type="EMBL" id="LQCK02000056">
    <property type="protein sequence ID" value="KZB93915.1"/>
    <property type="molecule type" value="Genomic_DNA"/>
</dbReference>
<evidence type="ECO:0000313" key="2">
    <source>
        <dbReference type="Proteomes" id="UP000078460"/>
    </source>
</evidence>
<keyword evidence="2" id="KW-1185">Reference proteome</keyword>
<dbReference type="AlphaFoldDB" id="A0A175Y0F6"/>
<comment type="caution">
    <text evidence="1">The sequence shown here is derived from an EMBL/GenBank/DDBJ whole genome shotgun (WGS) entry which is preliminary data.</text>
</comment>
<gene>
    <name evidence="1" type="ORF">AVM11_09680</name>
</gene>
<organism evidence="1 2">
    <name type="scientific">Sphingomonas melonis TY</name>
    <dbReference type="NCBI Taxonomy" id="621456"/>
    <lineage>
        <taxon>Bacteria</taxon>
        <taxon>Pseudomonadati</taxon>
        <taxon>Pseudomonadota</taxon>
        <taxon>Alphaproteobacteria</taxon>
        <taxon>Sphingomonadales</taxon>
        <taxon>Sphingomonadaceae</taxon>
        <taxon>Sphingomonas</taxon>
    </lineage>
</organism>
<dbReference type="Proteomes" id="UP000078460">
    <property type="component" value="Unassembled WGS sequence"/>
</dbReference>
<accession>A0A175Y0F6</accession>
<dbReference type="STRING" id="621456.BJP26_18970"/>
<protein>
    <recommendedName>
        <fullName evidence="3">O-antigen polymerase</fullName>
    </recommendedName>
</protein>
<dbReference type="GeneID" id="93799121"/>
<dbReference type="KEGG" id="smy:BJP26_18970"/>
<name>A0A175Y0F6_9SPHN</name>
<reference evidence="1" key="1">
    <citation type="submission" date="2016-03" db="EMBL/GenBank/DDBJ databases">
        <title>Sphingomonas melonis TY, whole genome shotgun sequencing.</title>
        <authorList>
            <person name="Wang H."/>
            <person name="Zhu P."/>
        </authorList>
    </citation>
    <scope>NUCLEOTIDE SEQUENCE [LARGE SCALE GENOMIC DNA]</scope>
    <source>
        <strain evidence="1">TY</strain>
    </source>
</reference>
<dbReference type="RefSeq" id="WP_017978442.1">
    <property type="nucleotide sequence ID" value="NZ_CP017578.1"/>
</dbReference>
<evidence type="ECO:0000313" key="1">
    <source>
        <dbReference type="EMBL" id="KZB93915.1"/>
    </source>
</evidence>